<organism evidence="3 4">
    <name type="scientific">Heracleum sosnowskyi</name>
    <dbReference type="NCBI Taxonomy" id="360622"/>
    <lineage>
        <taxon>Eukaryota</taxon>
        <taxon>Viridiplantae</taxon>
        <taxon>Streptophyta</taxon>
        <taxon>Embryophyta</taxon>
        <taxon>Tracheophyta</taxon>
        <taxon>Spermatophyta</taxon>
        <taxon>Magnoliopsida</taxon>
        <taxon>eudicotyledons</taxon>
        <taxon>Gunneridae</taxon>
        <taxon>Pentapetalae</taxon>
        <taxon>asterids</taxon>
        <taxon>campanulids</taxon>
        <taxon>Apiales</taxon>
        <taxon>Apiaceae</taxon>
        <taxon>Apioideae</taxon>
        <taxon>apioid superclade</taxon>
        <taxon>Tordylieae</taxon>
        <taxon>Tordyliinae</taxon>
        <taxon>Heracleum</taxon>
    </lineage>
</organism>
<keyword evidence="1" id="KW-0472">Membrane</keyword>
<evidence type="ECO:0000313" key="4">
    <source>
        <dbReference type="Proteomes" id="UP001237642"/>
    </source>
</evidence>
<dbReference type="AlphaFoldDB" id="A0AAD8MJS1"/>
<feature type="chain" id="PRO_5041900484" evidence="2">
    <location>
        <begin position="31"/>
        <end position="291"/>
    </location>
</feature>
<evidence type="ECO:0000256" key="2">
    <source>
        <dbReference type="SAM" id="SignalP"/>
    </source>
</evidence>
<dbReference type="EMBL" id="JAUIZM010000007">
    <property type="protein sequence ID" value="KAK1375362.1"/>
    <property type="molecule type" value="Genomic_DNA"/>
</dbReference>
<gene>
    <name evidence="3" type="ORF">POM88_031555</name>
</gene>
<name>A0AAD8MJS1_9APIA</name>
<evidence type="ECO:0000313" key="3">
    <source>
        <dbReference type="EMBL" id="KAK1375362.1"/>
    </source>
</evidence>
<proteinExistence type="predicted"/>
<evidence type="ECO:0000256" key="1">
    <source>
        <dbReference type="SAM" id="Phobius"/>
    </source>
</evidence>
<feature type="transmembrane region" description="Helical" evidence="1">
    <location>
        <begin position="269"/>
        <end position="289"/>
    </location>
</feature>
<keyword evidence="2" id="KW-0732">Signal</keyword>
<keyword evidence="4" id="KW-1185">Reference proteome</keyword>
<dbReference type="PANTHER" id="PTHR34360">
    <property type="entry name" value="OS08G0519400 PROTEIN"/>
    <property type="match status" value="1"/>
</dbReference>
<accession>A0AAD8MJS1</accession>
<comment type="caution">
    <text evidence="3">The sequence shown here is derived from an EMBL/GenBank/DDBJ whole genome shotgun (WGS) entry which is preliminary data.</text>
</comment>
<dbReference type="PANTHER" id="PTHR34360:SF2">
    <property type="entry name" value="MYOSIN HEAVY CHAIN-LIKE PROTEIN"/>
    <property type="match status" value="1"/>
</dbReference>
<keyword evidence="1" id="KW-0812">Transmembrane</keyword>
<dbReference type="Proteomes" id="UP001237642">
    <property type="component" value="Unassembled WGS sequence"/>
</dbReference>
<feature type="signal peptide" evidence="2">
    <location>
        <begin position="1"/>
        <end position="30"/>
    </location>
</feature>
<reference evidence="3" key="1">
    <citation type="submission" date="2023-02" db="EMBL/GenBank/DDBJ databases">
        <title>Genome of toxic invasive species Heracleum sosnowskyi carries increased number of genes despite the absence of recent whole-genome duplications.</title>
        <authorList>
            <person name="Schelkunov M."/>
            <person name="Shtratnikova V."/>
            <person name="Makarenko M."/>
            <person name="Klepikova A."/>
            <person name="Omelchenko D."/>
            <person name="Novikova G."/>
            <person name="Obukhova E."/>
            <person name="Bogdanov V."/>
            <person name="Penin A."/>
            <person name="Logacheva M."/>
        </authorList>
    </citation>
    <scope>NUCLEOTIDE SEQUENCE</scope>
    <source>
        <strain evidence="3">Hsosn_3</strain>
        <tissue evidence="3">Leaf</tissue>
    </source>
</reference>
<keyword evidence="1" id="KW-1133">Transmembrane helix</keyword>
<sequence>MAVTAPTTDSTLVAMILVLLFLISHKSVLAASENTCTHHPLVCEFEQAKFRISQLESVLENRMLDLHVKSQHLGERTKLLEEINHEIDHLHSVLLILKDDPSYAEKRLLLLEEELRTLWDVSRRNNFDLHTLELKAQDAEKRLDVVASRAQKMADIVTEQWIQVQQLEQALQMAQMRTWKVKWQLKIARCTYFKFIKNLFGGLFEKLMGVLDSNLYENWSAPESYLSQVMHQLERIFGAAKYHHHQLQGYIKQEMEGNEFTAPFANKEVVFVIASALITFPILSAWMFLTS</sequence>
<reference evidence="3" key="2">
    <citation type="submission" date="2023-05" db="EMBL/GenBank/DDBJ databases">
        <authorList>
            <person name="Schelkunov M.I."/>
        </authorList>
    </citation>
    <scope>NUCLEOTIDE SEQUENCE</scope>
    <source>
        <strain evidence="3">Hsosn_3</strain>
        <tissue evidence="3">Leaf</tissue>
    </source>
</reference>
<protein>
    <submittedName>
        <fullName evidence="3">Myosin heavy chain</fullName>
    </submittedName>
</protein>